<keyword evidence="3" id="KW-1185">Reference proteome</keyword>
<feature type="region of interest" description="Disordered" evidence="1">
    <location>
        <begin position="27"/>
        <end position="70"/>
    </location>
</feature>
<dbReference type="Proteomes" id="UP000626092">
    <property type="component" value="Unassembled WGS sequence"/>
</dbReference>
<comment type="caution">
    <text evidence="2">The sequence shown here is derived from an EMBL/GenBank/DDBJ whole genome shotgun (WGS) entry which is preliminary data.</text>
</comment>
<organism evidence="2 3">
    <name type="scientific">Rhododendron simsii</name>
    <name type="common">Sims's rhododendron</name>
    <dbReference type="NCBI Taxonomy" id="118357"/>
    <lineage>
        <taxon>Eukaryota</taxon>
        <taxon>Viridiplantae</taxon>
        <taxon>Streptophyta</taxon>
        <taxon>Embryophyta</taxon>
        <taxon>Tracheophyta</taxon>
        <taxon>Spermatophyta</taxon>
        <taxon>Magnoliopsida</taxon>
        <taxon>eudicotyledons</taxon>
        <taxon>Gunneridae</taxon>
        <taxon>Pentapetalae</taxon>
        <taxon>asterids</taxon>
        <taxon>Ericales</taxon>
        <taxon>Ericaceae</taxon>
        <taxon>Ericoideae</taxon>
        <taxon>Rhodoreae</taxon>
        <taxon>Rhododendron</taxon>
    </lineage>
</organism>
<evidence type="ECO:0000256" key="1">
    <source>
        <dbReference type="SAM" id="MobiDB-lite"/>
    </source>
</evidence>
<reference evidence="2" key="1">
    <citation type="submission" date="2019-11" db="EMBL/GenBank/DDBJ databases">
        <authorList>
            <person name="Liu Y."/>
            <person name="Hou J."/>
            <person name="Li T.-Q."/>
            <person name="Guan C.-H."/>
            <person name="Wu X."/>
            <person name="Wu H.-Z."/>
            <person name="Ling F."/>
            <person name="Zhang R."/>
            <person name="Shi X.-G."/>
            <person name="Ren J.-P."/>
            <person name="Chen E.-F."/>
            <person name="Sun J.-M."/>
        </authorList>
    </citation>
    <scope>NUCLEOTIDE SEQUENCE</scope>
    <source>
        <strain evidence="2">Adult_tree_wgs_1</strain>
        <tissue evidence="2">Leaves</tissue>
    </source>
</reference>
<feature type="compositionally biased region" description="Basic and acidic residues" evidence="1">
    <location>
        <begin position="52"/>
        <end position="67"/>
    </location>
</feature>
<gene>
    <name evidence="2" type="ORF">RHSIM_Rhsim02G0049900</name>
</gene>
<dbReference type="InterPro" id="IPR043502">
    <property type="entry name" value="DNA/RNA_pol_sf"/>
</dbReference>
<name>A0A834HN37_RHOSS</name>
<accession>A0A834HN37</accession>
<sequence length="207" mass="23581">MPEEKPLEDLEALKQGDMELEFRKEMDVMSSKKGKEKIPVQRSLSCSEEDETSRLRRERKPKERMVEEAPTVPPRQILTEFQCCLAWDYDEMPGLPRDLVEHELPIQSGFMPFKQPPRRMSSEVELKVKEEIERLLKAGFIRTARPRLSIFQPSKSEEHLGDLEQRQEILASSGLARLHAVHGLPIAIGLHSTIGLGIGWSKGALCA</sequence>
<dbReference type="Gene3D" id="3.10.10.10">
    <property type="entry name" value="HIV Type 1 Reverse Transcriptase, subunit A, domain 1"/>
    <property type="match status" value="1"/>
</dbReference>
<evidence type="ECO:0000313" key="2">
    <source>
        <dbReference type="EMBL" id="KAF7151061.1"/>
    </source>
</evidence>
<dbReference type="AlphaFoldDB" id="A0A834HN37"/>
<protein>
    <submittedName>
        <fullName evidence="2">Uncharacterized protein</fullName>
    </submittedName>
</protein>
<dbReference type="OrthoDB" id="1743187at2759"/>
<evidence type="ECO:0000313" key="3">
    <source>
        <dbReference type="Proteomes" id="UP000626092"/>
    </source>
</evidence>
<dbReference type="SUPFAM" id="SSF56672">
    <property type="entry name" value="DNA/RNA polymerases"/>
    <property type="match status" value="1"/>
</dbReference>
<proteinExistence type="predicted"/>
<dbReference type="EMBL" id="WJXA01000002">
    <property type="protein sequence ID" value="KAF7151061.1"/>
    <property type="molecule type" value="Genomic_DNA"/>
</dbReference>